<protein>
    <submittedName>
        <fullName evidence="1">Uncharacterized protein</fullName>
    </submittedName>
</protein>
<dbReference type="Proteomes" id="UP000774804">
    <property type="component" value="Unassembled WGS sequence"/>
</dbReference>
<gene>
    <name evidence="1" type="ORF">PC115_g17172</name>
</gene>
<sequence>MKEKCSLLINSITPESLKEEIKNALHYQSPEAKTNECKPHDLILAKALEQDREFRQSKRKRTSEDVPLWNLYDMTNIKTKAMHENLTLV</sequence>
<proteinExistence type="predicted"/>
<dbReference type="VEuPathDB" id="FungiDB:PC110_g23576"/>
<organism evidence="1 2">
    <name type="scientific">Phytophthora cactorum</name>
    <dbReference type="NCBI Taxonomy" id="29920"/>
    <lineage>
        <taxon>Eukaryota</taxon>
        <taxon>Sar</taxon>
        <taxon>Stramenopiles</taxon>
        <taxon>Oomycota</taxon>
        <taxon>Peronosporomycetes</taxon>
        <taxon>Peronosporales</taxon>
        <taxon>Peronosporaceae</taxon>
        <taxon>Phytophthora</taxon>
    </lineage>
</organism>
<reference evidence="1" key="1">
    <citation type="submission" date="2018-10" db="EMBL/GenBank/DDBJ databases">
        <title>Effector identification in a new, highly contiguous assembly of the strawberry crown rot pathogen Phytophthora cactorum.</title>
        <authorList>
            <person name="Armitage A.D."/>
            <person name="Nellist C.F."/>
            <person name="Bates H."/>
            <person name="Vickerstaff R.J."/>
            <person name="Harrison R.J."/>
        </authorList>
    </citation>
    <scope>NUCLEOTIDE SEQUENCE</scope>
    <source>
        <strain evidence="1">4032</strain>
    </source>
</reference>
<dbReference type="AlphaFoldDB" id="A0A8T1B8F2"/>
<name>A0A8T1B8F2_9STRA</name>
<dbReference type="EMBL" id="RCMI01000797">
    <property type="protein sequence ID" value="KAG2897452.1"/>
    <property type="molecule type" value="Genomic_DNA"/>
</dbReference>
<comment type="caution">
    <text evidence="1">The sequence shown here is derived from an EMBL/GenBank/DDBJ whole genome shotgun (WGS) entry which is preliminary data.</text>
</comment>
<evidence type="ECO:0000313" key="1">
    <source>
        <dbReference type="EMBL" id="KAG2897452.1"/>
    </source>
</evidence>
<evidence type="ECO:0000313" key="2">
    <source>
        <dbReference type="Proteomes" id="UP000774804"/>
    </source>
</evidence>
<accession>A0A8T1B8F2</accession>